<dbReference type="STRING" id="1285928.SAMN04487894_10910"/>
<evidence type="ECO:0000313" key="1">
    <source>
        <dbReference type="EMBL" id="SDD41760.1"/>
    </source>
</evidence>
<reference evidence="2" key="1">
    <citation type="submission" date="2016-10" db="EMBL/GenBank/DDBJ databases">
        <authorList>
            <person name="Varghese N."/>
            <person name="Submissions S."/>
        </authorList>
    </citation>
    <scope>NUCLEOTIDE SEQUENCE [LARGE SCALE GENOMIC DNA]</scope>
    <source>
        <strain evidence="2">DSM 25811 / CCM 8410 / LMG 26954 / E90</strain>
    </source>
</reference>
<dbReference type="AlphaFoldDB" id="A0A1G6UK14"/>
<organism evidence="1 2">
    <name type="scientific">Niabella drilacis (strain DSM 25811 / CCM 8410 / CCUG 62505 / LMG 26954 / E90)</name>
    <dbReference type="NCBI Taxonomy" id="1285928"/>
    <lineage>
        <taxon>Bacteria</taxon>
        <taxon>Pseudomonadati</taxon>
        <taxon>Bacteroidota</taxon>
        <taxon>Chitinophagia</taxon>
        <taxon>Chitinophagales</taxon>
        <taxon>Chitinophagaceae</taxon>
        <taxon>Niabella</taxon>
    </lineage>
</organism>
<protein>
    <submittedName>
        <fullName evidence="1">Uncharacterized protein</fullName>
    </submittedName>
</protein>
<name>A0A1G6UK14_NIADE</name>
<dbReference type="Proteomes" id="UP000198757">
    <property type="component" value="Unassembled WGS sequence"/>
</dbReference>
<keyword evidence="2" id="KW-1185">Reference proteome</keyword>
<evidence type="ECO:0000313" key="2">
    <source>
        <dbReference type="Proteomes" id="UP000198757"/>
    </source>
</evidence>
<gene>
    <name evidence="1" type="ORF">SAMN04487894_10910</name>
</gene>
<sequence length="49" mass="5778">MCLRIVPNMFPFSQSTMIVILQLKFRKQYFGYHLGINSDIKIEEGVENQ</sequence>
<accession>A0A1G6UK14</accession>
<proteinExistence type="predicted"/>
<dbReference type="EMBL" id="FMZO01000009">
    <property type="protein sequence ID" value="SDD41760.1"/>
    <property type="molecule type" value="Genomic_DNA"/>
</dbReference>